<dbReference type="Gene3D" id="4.10.280.10">
    <property type="entry name" value="Helix-loop-helix DNA-binding domain"/>
    <property type="match status" value="1"/>
</dbReference>
<organism evidence="8 9">
    <name type="scientific">Populus euphratica</name>
    <name type="common">Euphrates poplar</name>
    <dbReference type="NCBI Taxonomy" id="75702"/>
    <lineage>
        <taxon>Eukaryota</taxon>
        <taxon>Viridiplantae</taxon>
        <taxon>Streptophyta</taxon>
        <taxon>Embryophyta</taxon>
        <taxon>Tracheophyta</taxon>
        <taxon>Spermatophyta</taxon>
        <taxon>Magnoliopsida</taxon>
        <taxon>eudicotyledons</taxon>
        <taxon>Gunneridae</taxon>
        <taxon>Pentapetalae</taxon>
        <taxon>rosids</taxon>
        <taxon>fabids</taxon>
        <taxon>Malpighiales</taxon>
        <taxon>Salicaceae</taxon>
        <taxon>Saliceae</taxon>
        <taxon>Populus</taxon>
    </lineage>
</organism>
<keyword evidence="2" id="KW-0805">Transcription regulation</keyword>
<accession>A0AAJ6U2E8</accession>
<feature type="region of interest" description="Disordered" evidence="6">
    <location>
        <begin position="200"/>
        <end position="254"/>
    </location>
</feature>
<feature type="domain" description="BHLH" evidence="7">
    <location>
        <begin position="244"/>
        <end position="293"/>
    </location>
</feature>
<evidence type="ECO:0000256" key="5">
    <source>
        <dbReference type="ARBA" id="ARBA00023242"/>
    </source>
</evidence>
<evidence type="ECO:0000313" key="9">
    <source>
        <dbReference type="RefSeq" id="XP_011021422.1"/>
    </source>
</evidence>
<dbReference type="GO" id="GO:0046983">
    <property type="term" value="F:protein dimerization activity"/>
    <property type="evidence" value="ECO:0007669"/>
    <property type="project" value="InterPro"/>
</dbReference>
<evidence type="ECO:0000256" key="3">
    <source>
        <dbReference type="ARBA" id="ARBA00023125"/>
    </source>
</evidence>
<sequence>MALAKDRMDSVQTCALYGNVMGRTCALYGNVMGDLSSLGPNYGFDEEGDRNFEKNSGLMIKNLAMSPSPPPLGSPSSANSGELVFQATDNQVEEAHSLINFKGTGFDSIMHANGSLISFEQSNRVSQTSSHKDDYSAWEGNLSCNYQWNQINPKCNANPRLMEDLNCYQSASNFNSITNSAEKENHGDWLYTHESTIVTDSIPDSATPDASSFHKRPNMGESMQALKRQRDIATKKQKPKSAGPAKDPQSIAAKNRRERISERLKMLQDLVPNGSKVDLVTMLEKAISYVKFLQLQVKVLATDEFWPVQGGKAPDISQVKGAIDAILSSQTKDRNSNSSTK</sequence>
<gene>
    <name evidence="9" type="primary">LOC105123490</name>
</gene>
<dbReference type="SMART" id="SM00353">
    <property type="entry name" value="HLH"/>
    <property type="match status" value="1"/>
</dbReference>
<dbReference type="CDD" id="cd11454">
    <property type="entry name" value="bHLH_AtIND_like"/>
    <property type="match status" value="1"/>
</dbReference>
<dbReference type="GO" id="GO:0003700">
    <property type="term" value="F:DNA-binding transcription factor activity"/>
    <property type="evidence" value="ECO:0007669"/>
    <property type="project" value="InterPro"/>
</dbReference>
<dbReference type="FunFam" id="4.10.280.10:FF:000046">
    <property type="entry name" value="Transcription factor bHLH83"/>
    <property type="match status" value="1"/>
</dbReference>
<evidence type="ECO:0000313" key="8">
    <source>
        <dbReference type="Proteomes" id="UP000694918"/>
    </source>
</evidence>
<dbReference type="InterPro" id="IPR011598">
    <property type="entry name" value="bHLH_dom"/>
</dbReference>
<dbReference type="PROSITE" id="PS50888">
    <property type="entry name" value="BHLH"/>
    <property type="match status" value="1"/>
</dbReference>
<dbReference type="RefSeq" id="XP_011021422.1">
    <property type="nucleotide sequence ID" value="XM_011023120.1"/>
</dbReference>
<keyword evidence="4" id="KW-0804">Transcription</keyword>
<dbReference type="AlphaFoldDB" id="A0AAJ6U2E8"/>
<dbReference type="Pfam" id="PF00010">
    <property type="entry name" value="HLH"/>
    <property type="match status" value="1"/>
</dbReference>
<evidence type="ECO:0000256" key="1">
    <source>
        <dbReference type="ARBA" id="ARBA00004123"/>
    </source>
</evidence>
<dbReference type="GO" id="GO:0003677">
    <property type="term" value="F:DNA binding"/>
    <property type="evidence" value="ECO:0007669"/>
    <property type="project" value="UniProtKB-KW"/>
</dbReference>
<dbReference type="GO" id="GO:0005634">
    <property type="term" value="C:nucleus"/>
    <property type="evidence" value="ECO:0007669"/>
    <property type="project" value="UniProtKB-SubCell"/>
</dbReference>
<evidence type="ECO:0000256" key="4">
    <source>
        <dbReference type="ARBA" id="ARBA00023163"/>
    </source>
</evidence>
<dbReference type="KEGG" id="peu:105123490"/>
<keyword evidence="8" id="KW-1185">Reference proteome</keyword>
<proteinExistence type="predicted"/>
<evidence type="ECO:0000259" key="7">
    <source>
        <dbReference type="PROSITE" id="PS50888"/>
    </source>
</evidence>
<dbReference type="GO" id="GO:0048766">
    <property type="term" value="P:root hair initiation"/>
    <property type="evidence" value="ECO:0007669"/>
    <property type="project" value="UniProtKB-ARBA"/>
</dbReference>
<dbReference type="PANTHER" id="PTHR45914:SF59">
    <property type="entry name" value="TRANSCRIPTION FACTOR BHLH83-LIKE"/>
    <property type="match status" value="1"/>
</dbReference>
<evidence type="ECO:0000256" key="6">
    <source>
        <dbReference type="SAM" id="MobiDB-lite"/>
    </source>
</evidence>
<dbReference type="SUPFAM" id="SSF47459">
    <property type="entry name" value="HLH, helix-loop-helix DNA-binding domain"/>
    <property type="match status" value="1"/>
</dbReference>
<name>A0AAJ6U2E8_POPEU</name>
<dbReference type="InterPro" id="IPR036638">
    <property type="entry name" value="HLH_DNA-bd_sf"/>
</dbReference>
<dbReference type="PANTHER" id="PTHR45914">
    <property type="entry name" value="TRANSCRIPTION FACTOR HEC3-RELATED"/>
    <property type="match status" value="1"/>
</dbReference>
<keyword evidence="5" id="KW-0539">Nucleus</keyword>
<dbReference type="Proteomes" id="UP000694918">
    <property type="component" value="Unplaced"/>
</dbReference>
<dbReference type="InterPro" id="IPR045843">
    <property type="entry name" value="IND-like"/>
</dbReference>
<evidence type="ECO:0000256" key="2">
    <source>
        <dbReference type="ARBA" id="ARBA00023015"/>
    </source>
</evidence>
<comment type="subcellular location">
    <subcellularLocation>
        <location evidence="1">Nucleus</location>
    </subcellularLocation>
</comment>
<dbReference type="GeneID" id="105123490"/>
<protein>
    <submittedName>
        <fullName evidence="9">Transcription factor bHLH086</fullName>
    </submittedName>
</protein>
<feature type="compositionally biased region" description="Polar residues" evidence="6">
    <location>
        <begin position="200"/>
        <end position="210"/>
    </location>
</feature>
<keyword evidence="3" id="KW-0238">DNA-binding</keyword>
<reference evidence="9" key="1">
    <citation type="submission" date="2025-08" db="UniProtKB">
        <authorList>
            <consortium name="RefSeq"/>
        </authorList>
    </citation>
    <scope>IDENTIFICATION</scope>
</reference>